<proteinExistence type="predicted"/>
<evidence type="ECO:0000313" key="1">
    <source>
        <dbReference type="EMBL" id="GAG52465.1"/>
    </source>
</evidence>
<feature type="non-terminal residue" evidence="1">
    <location>
        <position position="80"/>
    </location>
</feature>
<dbReference type="AlphaFoldDB" id="X0Y9H7"/>
<protein>
    <submittedName>
        <fullName evidence="1">Uncharacterized protein</fullName>
    </submittedName>
</protein>
<gene>
    <name evidence="1" type="ORF">S01H1_81187</name>
</gene>
<name>X0Y9H7_9ZZZZ</name>
<accession>X0Y9H7</accession>
<dbReference type="EMBL" id="BARS01054909">
    <property type="protein sequence ID" value="GAG52465.1"/>
    <property type="molecule type" value="Genomic_DNA"/>
</dbReference>
<comment type="caution">
    <text evidence="1">The sequence shown here is derived from an EMBL/GenBank/DDBJ whole genome shotgun (WGS) entry which is preliminary data.</text>
</comment>
<reference evidence="1" key="1">
    <citation type="journal article" date="2014" name="Front. Microbiol.">
        <title>High frequency of phylogenetically diverse reductive dehalogenase-homologous genes in deep subseafloor sedimentary metagenomes.</title>
        <authorList>
            <person name="Kawai M."/>
            <person name="Futagami T."/>
            <person name="Toyoda A."/>
            <person name="Takaki Y."/>
            <person name="Nishi S."/>
            <person name="Hori S."/>
            <person name="Arai W."/>
            <person name="Tsubouchi T."/>
            <person name="Morono Y."/>
            <person name="Uchiyama I."/>
            <person name="Ito T."/>
            <person name="Fujiyama A."/>
            <person name="Inagaki F."/>
            <person name="Takami H."/>
        </authorList>
    </citation>
    <scope>NUCLEOTIDE SEQUENCE</scope>
    <source>
        <strain evidence="1">Expedition CK06-06</strain>
    </source>
</reference>
<organism evidence="1">
    <name type="scientific">marine sediment metagenome</name>
    <dbReference type="NCBI Taxonomy" id="412755"/>
    <lineage>
        <taxon>unclassified sequences</taxon>
        <taxon>metagenomes</taxon>
        <taxon>ecological metagenomes</taxon>
    </lineage>
</organism>
<sequence>MEKCNGWTNYATWRVNLEILSDMEFDEQVSADYLEDLVEDCVFTNAVVKDCLAADYARAFIAQVNFHEIAESINIELQTN</sequence>